<feature type="coiled-coil region" evidence="4">
    <location>
        <begin position="1816"/>
        <end position="1882"/>
    </location>
</feature>
<feature type="coiled-coil region" evidence="4">
    <location>
        <begin position="1107"/>
        <end position="1383"/>
    </location>
</feature>
<evidence type="ECO:0000259" key="8">
    <source>
        <dbReference type="Pfam" id="PF25785"/>
    </source>
</evidence>
<dbReference type="Pfam" id="PF25481">
    <property type="entry name" value="Nucleoprot-TPR"/>
    <property type="match status" value="1"/>
</dbReference>
<feature type="compositionally biased region" description="Low complexity" evidence="5">
    <location>
        <begin position="1436"/>
        <end position="1487"/>
    </location>
</feature>
<evidence type="ECO:0000256" key="1">
    <source>
        <dbReference type="ARBA" id="ARBA00004123"/>
    </source>
</evidence>
<evidence type="ECO:0000256" key="2">
    <source>
        <dbReference type="ARBA" id="ARBA00023054"/>
    </source>
</evidence>
<evidence type="ECO:0000313" key="9">
    <source>
        <dbReference type="EMBL" id="SPO39742.1"/>
    </source>
</evidence>
<feature type="region of interest" description="Disordered" evidence="5">
    <location>
        <begin position="1937"/>
        <end position="1960"/>
    </location>
</feature>
<sequence>MADQQPPADGDGAQTAQALPDATSNAAASMPATPVLQQAESAPSADATHQKQQTTAEPSEPASGTSAPLQLSLPPTIPIDQLALALLKSSDPPPFEAIPETRILAPDQDLLIYVYSLVLQIPALRDTAASLQRDLADTKSREALLAESVSVAAKRNDELEHAAAQQSQALLEVSRERDSLSAEVVSLQNQLGAGQVALENEKRETAAAKDDRARLESELAAANTQIAASRNEVESERKAKELIASEKDRLSAELTGVSAQLSTLRSASESGVRHAAEVRGRLEQVEQEKRDILGSLQREREESTRKAEEIDALLKRNRDARQEVSKLSSELQECRSLENAAKYKLQGLEQELRLTKKDAEWANEELIKSNAASATFRSAKRLEISNLQADLDAARQELTASRNRAAALQTAHDEANARLGQTAAKVAELQGRLASQESSFRSEMSTQTQLAELWQKRADHATARIEELEEQWEGVLQQCRLREEEAWNETEAERAARHELEAEKEELSLALDRLADGVGIGKAGVDVEGDVDDDAEGDELDAMSELDGSGGGSLFNDDIRSRTSTPASRRLGRSINGHGNRAPLILDLSSTAAFASKARKSGKTFSQVYVELAKTQEELRRERLECTRLNGVLSQMLGEMDEQAPQLRAQREETERLERDLEEMLKQVAASSEERDEFRSQAERHKLEAERLERENGLLSQQLGDFGRQVRELIKEIIVRDDPSAAARLEDDGTLLSELEDAAPIPEHDGVESDTQAVITAQLVTFRSLSELCAQNARLLQVTRQLGAKMEEQERESQAKLAEDENQAVGAARDLIVRLEEEVRSERYRNEEVTKERDMFRHLLATGGRNGFIGGTAGGDQGDHDGTAAAAGGAQPHVGTSSTEYEALRNRYESLKGEHEAEARRHRDEAQTLRTEIGDATVAAARENAAREAVEERYATLQRSFELQRTDLAEASKRIQTLHESLTRKDLATRAAEEQAIEARTAVERLRTQAATLQAERDLWKSTEARLLDENRAMQSERTGLQELIRSTQAMQAELESRGSDVRARLEQDVKRLQDANEDLKAKLNDEMEMYRQLSLRREVETKDLHARIDLAGVELSNAREALAVARTSADQTQLRVEDLNKQLEITKEKLQIYERREQLARDPVSFQAQPEIQLSREEQLEIELADLKAGRAAAQVECQQARLRVEQSEQVLAEKEAQLEALRKSHDEHVNACESAAAGRSAEIAALQTQVQTLSVDLASAQGESKSLQDRLEQQRAEFVADRKSLEDAIAELGSVEERAKAEQEDVRGEIRKHIKAAKDAEARLAEVEKRMEALVAEGNDAKEQLQRARQEVSTLRSQKDRAEAEWGREKAGWEGVRQGLEKEKGDLQRRIDDLHTQNQILHTHLETVSAQANEIRQAAAVPALLADSSVMEVDESTAATGAPPQEASGAAPIEPPAADAGAADAAAPAATEDEAAAATSEPDAAQSAAEPAAQQATPSAPVLTKSRIDELHEVIKYLRREKEIVDLQMELNKQETARLKQSLDHANKTLDETRSQLAEERSRSTGAAASASQHAELLERIQELNQLRESNATLQQEADKSAKRIAQLEALVSSSKGELQPLKEQLMNAQVELESCQAQLNVVQEDNKRWQARAQSLLQTHGIGDEMKKVEEQKAEAQRKVEEIEKRLQEQVAETEAVHAKLQTSTNNFEKLREQARARISTERRAVAEWTEKVAVLQKEKDEVAASLSQLEANVAALTEERDSLRQELEALRTTAEASAAAASLTKTEDAGVDAAASPTEASGAAAAPAPAPAASESLVERQQAIDEALQAAQKEWDEAKAVLEKQKAEAELLRDRHLQKGKEFLRNQRAAEATVKQHEETIKQLKEEFASQHAEAIERAVGEKLAQQGTLDGSGDGEPNAALEQLRAKVAELEQALEAANQRIQELEAQLSARQAAAAPADGAVGEGAADASDEVQELRQKLRVQEAELAEKYAMQQKTAVEESFLKGKASAAGSSGSGAPSAEAVEEQVQQRLKAVEDEREAARQQAIKDAVDAKERELKAQYEEQAKARFEAGKNEANLRNQLIVKQRDNRIAKLQAEIAELKGESSPATGASSAAASGGAPAAAAAGGAAAGPSGGSGIPVPSAPAGAASRPGVFGRGGAPIRGRGAATAGATAVRPATATAAAPTGPAAGTSGGQGAVPARGGRGGAAGRGGRGSAAGAARGGAQAAGAKRKLSAQGAGGQAGGEGGGAGAGAPSAAAAKKQRAAGGPVPLKRPGA</sequence>
<feature type="domain" description="Nucleoprotein TPR/MLP1-2" evidence="6">
    <location>
        <begin position="1268"/>
        <end position="1394"/>
    </location>
</feature>
<feature type="compositionally biased region" description="Basic and acidic residues" evidence="5">
    <location>
        <begin position="1523"/>
        <end position="1549"/>
    </location>
</feature>
<reference evidence="9 10" key="1">
    <citation type="submission" date="2018-03" db="EMBL/GenBank/DDBJ databases">
        <authorList>
            <person name="Guldener U."/>
        </authorList>
    </citation>
    <scope>NUCLEOTIDE SEQUENCE [LARGE SCALE GENOMIC DNA]</scope>
    <source>
        <strain evidence="9 10">DAOM196992</strain>
    </source>
</reference>
<feature type="region of interest" description="Disordered" evidence="5">
    <location>
        <begin position="1995"/>
        <end position="2032"/>
    </location>
</feature>
<name>A0A5C3F5S8_9BASI</name>
<dbReference type="GO" id="GO:0017056">
    <property type="term" value="F:structural constituent of nuclear pore"/>
    <property type="evidence" value="ECO:0007669"/>
    <property type="project" value="TreeGrafter"/>
</dbReference>
<feature type="coiled-coil region" evidence="4">
    <location>
        <begin position="776"/>
        <end position="836"/>
    </location>
</feature>
<feature type="region of interest" description="Disordered" evidence="5">
    <location>
        <begin position="854"/>
        <end position="884"/>
    </location>
</feature>
<dbReference type="InterPro" id="IPR012929">
    <property type="entry name" value="Nucleoprot-TPR/MLP1-2_dom"/>
</dbReference>
<feature type="compositionally biased region" description="Low complexity" evidence="5">
    <location>
        <begin position="2244"/>
        <end position="2259"/>
    </location>
</feature>
<feature type="coiled-coil region" evidence="4">
    <location>
        <begin position="282"/>
        <end position="411"/>
    </location>
</feature>
<feature type="domain" description="Nucleoprotein TPR/MPL1" evidence="7">
    <location>
        <begin position="338"/>
        <end position="412"/>
    </location>
</feature>
<feature type="domain" description="NUA/TPR/MLP1-2-like" evidence="8">
    <location>
        <begin position="682"/>
        <end position="795"/>
    </location>
</feature>
<feature type="coiled-coil region" evidence="4">
    <location>
        <begin position="451"/>
        <end position="517"/>
    </location>
</feature>
<feature type="coiled-coil region" evidence="4">
    <location>
        <begin position="156"/>
        <end position="239"/>
    </location>
</feature>
<dbReference type="InterPro" id="IPR057974">
    <property type="entry name" value="NUA/TPR/MLP1-2-like_dom"/>
</dbReference>
<feature type="compositionally biased region" description="Gly residues" evidence="5">
    <location>
        <begin position="2183"/>
        <end position="2207"/>
    </location>
</feature>
<dbReference type="Pfam" id="PF07926">
    <property type="entry name" value="TPR_MLP1_2"/>
    <property type="match status" value="1"/>
</dbReference>
<feature type="coiled-coil region" evidence="4">
    <location>
        <begin position="973"/>
        <end position="1007"/>
    </location>
</feature>
<feature type="coiled-coil region" evidence="4">
    <location>
        <begin position="1047"/>
        <end position="1081"/>
    </location>
</feature>
<gene>
    <name evidence="9" type="ORF">PSFLO_05223</name>
</gene>
<evidence type="ECO:0000259" key="6">
    <source>
        <dbReference type="Pfam" id="PF07926"/>
    </source>
</evidence>
<feature type="region of interest" description="Disordered" evidence="5">
    <location>
        <begin position="1"/>
        <end position="73"/>
    </location>
</feature>
<feature type="region of interest" description="Disordered" evidence="5">
    <location>
        <begin position="1887"/>
        <end position="1909"/>
    </location>
</feature>
<feature type="compositionally biased region" description="Low complexity" evidence="5">
    <location>
        <begin position="2153"/>
        <end position="2182"/>
    </location>
</feature>
<keyword evidence="3" id="KW-0539">Nucleus</keyword>
<dbReference type="Proteomes" id="UP000323386">
    <property type="component" value="Unassembled WGS sequence"/>
</dbReference>
<feature type="compositionally biased region" description="Low complexity" evidence="5">
    <location>
        <begin position="1998"/>
        <end position="2011"/>
    </location>
</feature>
<dbReference type="Pfam" id="PF25785">
    <property type="entry name" value="TPR"/>
    <property type="match status" value="1"/>
</dbReference>
<evidence type="ECO:0000256" key="4">
    <source>
        <dbReference type="SAM" id="Coils"/>
    </source>
</evidence>
<keyword evidence="10" id="KW-1185">Reference proteome</keyword>
<feature type="region of interest" description="Disordered" evidence="5">
    <location>
        <begin position="544"/>
        <end position="576"/>
    </location>
</feature>
<feature type="compositionally biased region" description="Low complexity" evidence="5">
    <location>
        <begin position="2208"/>
        <end position="2220"/>
    </location>
</feature>
<keyword evidence="2 4" id="KW-0175">Coiled coil</keyword>
<evidence type="ECO:0000313" key="10">
    <source>
        <dbReference type="Proteomes" id="UP000323386"/>
    </source>
</evidence>
<feature type="coiled-coil region" evidence="4">
    <location>
        <begin position="637"/>
        <end position="702"/>
    </location>
</feature>
<feature type="compositionally biased region" description="Gly residues" evidence="5">
    <location>
        <begin position="2229"/>
        <end position="2243"/>
    </location>
</feature>
<dbReference type="GO" id="GO:0006606">
    <property type="term" value="P:protein import into nucleus"/>
    <property type="evidence" value="ECO:0007669"/>
    <property type="project" value="InterPro"/>
</dbReference>
<feature type="region of interest" description="Disordered" evidence="5">
    <location>
        <begin position="1523"/>
        <end position="1559"/>
    </location>
</feature>
<feature type="compositionally biased region" description="Gly residues" evidence="5">
    <location>
        <begin position="2120"/>
        <end position="2129"/>
    </location>
</feature>
<dbReference type="GO" id="GO:0006406">
    <property type="term" value="P:mRNA export from nucleus"/>
    <property type="evidence" value="ECO:0007669"/>
    <property type="project" value="TreeGrafter"/>
</dbReference>
<dbReference type="EMBL" id="OOIP01000016">
    <property type="protein sequence ID" value="SPO39742.1"/>
    <property type="molecule type" value="Genomic_DNA"/>
</dbReference>
<dbReference type="InterPro" id="IPR057577">
    <property type="entry name" value="Nucleoprot-TPR/MLP1_dom"/>
</dbReference>
<organism evidence="9 10">
    <name type="scientific">Pseudozyma flocculosa</name>
    <dbReference type="NCBI Taxonomy" id="84751"/>
    <lineage>
        <taxon>Eukaryota</taxon>
        <taxon>Fungi</taxon>
        <taxon>Dikarya</taxon>
        <taxon>Basidiomycota</taxon>
        <taxon>Ustilaginomycotina</taxon>
        <taxon>Ustilaginomycetes</taxon>
        <taxon>Ustilaginales</taxon>
        <taxon>Ustilaginaceae</taxon>
        <taxon>Pseudozyma</taxon>
    </lineage>
</organism>
<comment type="subcellular location">
    <subcellularLocation>
        <location evidence="1">Nucleus</location>
    </subcellularLocation>
</comment>
<feature type="compositionally biased region" description="Basic and acidic residues" evidence="5">
    <location>
        <begin position="2023"/>
        <end position="2032"/>
    </location>
</feature>
<dbReference type="PANTHER" id="PTHR18898">
    <property type="entry name" value="NUCLEOPROTEIN TPR-RELATED"/>
    <property type="match status" value="1"/>
</dbReference>
<feature type="compositionally biased region" description="Low complexity" evidence="5">
    <location>
        <begin position="2130"/>
        <end position="2144"/>
    </location>
</feature>
<evidence type="ECO:0000256" key="5">
    <source>
        <dbReference type="SAM" id="MobiDB-lite"/>
    </source>
</evidence>
<accession>A0A5C3F5S8</accession>
<feature type="compositionally biased region" description="Polar residues" evidence="5">
    <location>
        <begin position="14"/>
        <end position="27"/>
    </location>
</feature>
<dbReference type="OrthoDB" id="343070at2759"/>
<evidence type="ECO:0000259" key="7">
    <source>
        <dbReference type="Pfam" id="PF25481"/>
    </source>
</evidence>
<dbReference type="PANTHER" id="PTHR18898:SF2">
    <property type="entry name" value="NUCLEOPROTEIN TPR"/>
    <property type="match status" value="1"/>
</dbReference>
<proteinExistence type="predicted"/>
<feature type="region of interest" description="Disordered" evidence="5">
    <location>
        <begin position="2092"/>
        <end position="2268"/>
    </location>
</feature>
<feature type="coiled-coil region" evidence="4">
    <location>
        <begin position="885"/>
        <end position="944"/>
    </location>
</feature>
<feature type="compositionally biased region" description="Low complexity" evidence="5">
    <location>
        <begin position="1781"/>
        <end position="1804"/>
    </location>
</feature>
<feature type="compositionally biased region" description="Low complexity" evidence="5">
    <location>
        <begin position="2096"/>
        <end position="2119"/>
    </location>
</feature>
<feature type="region of interest" description="Disordered" evidence="5">
    <location>
        <begin position="1421"/>
        <end position="1492"/>
    </location>
</feature>
<protein>
    <submittedName>
        <fullName evidence="9">Uncharacterized protein</fullName>
    </submittedName>
</protein>
<evidence type="ECO:0000256" key="3">
    <source>
        <dbReference type="ARBA" id="ARBA00023242"/>
    </source>
</evidence>
<feature type="region of interest" description="Disordered" evidence="5">
    <location>
        <begin position="1768"/>
        <end position="1807"/>
    </location>
</feature>
<feature type="compositionally biased region" description="Polar residues" evidence="5">
    <location>
        <begin position="50"/>
        <end position="69"/>
    </location>
</feature>
<dbReference type="GO" id="GO:0005643">
    <property type="term" value="C:nuclear pore"/>
    <property type="evidence" value="ECO:0007669"/>
    <property type="project" value="TreeGrafter"/>
</dbReference>
<feature type="compositionally biased region" description="Low complexity" evidence="5">
    <location>
        <begin position="1937"/>
        <end position="1958"/>
    </location>
</feature>